<evidence type="ECO:0000313" key="2">
    <source>
        <dbReference type="Proteomes" id="UP000593576"/>
    </source>
</evidence>
<dbReference type="EMBL" id="JABFAF010000013">
    <property type="protein sequence ID" value="MBA0874952.1"/>
    <property type="molecule type" value="Genomic_DNA"/>
</dbReference>
<accession>A0A7J9MV75</accession>
<gene>
    <name evidence="1" type="ORF">Goshw_024451</name>
</gene>
<proteinExistence type="predicted"/>
<protein>
    <submittedName>
        <fullName evidence="1">Uncharacterized protein</fullName>
    </submittedName>
</protein>
<dbReference type="Proteomes" id="UP000593576">
    <property type="component" value="Unassembled WGS sequence"/>
</dbReference>
<evidence type="ECO:0000313" key="1">
    <source>
        <dbReference type="EMBL" id="MBA0874952.1"/>
    </source>
</evidence>
<keyword evidence="2" id="KW-1185">Reference proteome</keyword>
<comment type="caution">
    <text evidence="1">The sequence shown here is derived from an EMBL/GenBank/DDBJ whole genome shotgun (WGS) entry which is preliminary data.</text>
</comment>
<feature type="non-terminal residue" evidence="1">
    <location>
        <position position="1"/>
    </location>
</feature>
<name>A0A7J9MV75_GOSSC</name>
<dbReference type="AlphaFoldDB" id="A0A7J9MV75"/>
<sequence>LGLNTIVRFRPRTTKTVQKFVDEVFDLLIAYPDIACNQNLSRTRKQLWEIRLCYDRPKFWEAP</sequence>
<dbReference type="OrthoDB" id="967166at2759"/>
<organism evidence="1 2">
    <name type="scientific">Gossypium schwendimanii</name>
    <name type="common">Cotton</name>
    <dbReference type="NCBI Taxonomy" id="34291"/>
    <lineage>
        <taxon>Eukaryota</taxon>
        <taxon>Viridiplantae</taxon>
        <taxon>Streptophyta</taxon>
        <taxon>Embryophyta</taxon>
        <taxon>Tracheophyta</taxon>
        <taxon>Spermatophyta</taxon>
        <taxon>Magnoliopsida</taxon>
        <taxon>eudicotyledons</taxon>
        <taxon>Gunneridae</taxon>
        <taxon>Pentapetalae</taxon>
        <taxon>rosids</taxon>
        <taxon>malvids</taxon>
        <taxon>Malvales</taxon>
        <taxon>Malvaceae</taxon>
        <taxon>Malvoideae</taxon>
        <taxon>Gossypium</taxon>
    </lineage>
</organism>
<reference evidence="1 2" key="1">
    <citation type="journal article" date="2019" name="Genome Biol. Evol.">
        <title>Insights into the evolution of the New World diploid cottons (Gossypium, subgenus Houzingenia) based on genome sequencing.</title>
        <authorList>
            <person name="Grover C.E."/>
            <person name="Arick M.A. 2nd"/>
            <person name="Thrash A."/>
            <person name="Conover J.L."/>
            <person name="Sanders W.S."/>
            <person name="Peterson D.G."/>
            <person name="Frelichowski J.E."/>
            <person name="Scheffler J.A."/>
            <person name="Scheffler B.E."/>
            <person name="Wendel J.F."/>
        </authorList>
    </citation>
    <scope>NUCLEOTIDE SEQUENCE [LARGE SCALE GENOMIC DNA]</scope>
    <source>
        <strain evidence="1">1</strain>
        <tissue evidence="1">Leaf</tissue>
    </source>
</reference>